<dbReference type="EMBL" id="OIVN01003979">
    <property type="protein sequence ID" value="SPD14708.1"/>
    <property type="molecule type" value="Genomic_DNA"/>
</dbReference>
<reference evidence="1" key="1">
    <citation type="submission" date="2018-02" db="EMBL/GenBank/DDBJ databases">
        <authorList>
            <person name="Cohen D.B."/>
            <person name="Kent A.D."/>
        </authorList>
    </citation>
    <scope>NUCLEOTIDE SEQUENCE</scope>
</reference>
<name>A0A2N9HRQ1_FAGSY</name>
<organism evidence="1">
    <name type="scientific">Fagus sylvatica</name>
    <name type="common">Beechnut</name>
    <dbReference type="NCBI Taxonomy" id="28930"/>
    <lineage>
        <taxon>Eukaryota</taxon>
        <taxon>Viridiplantae</taxon>
        <taxon>Streptophyta</taxon>
        <taxon>Embryophyta</taxon>
        <taxon>Tracheophyta</taxon>
        <taxon>Spermatophyta</taxon>
        <taxon>Magnoliopsida</taxon>
        <taxon>eudicotyledons</taxon>
        <taxon>Gunneridae</taxon>
        <taxon>Pentapetalae</taxon>
        <taxon>rosids</taxon>
        <taxon>fabids</taxon>
        <taxon>Fagales</taxon>
        <taxon>Fagaceae</taxon>
        <taxon>Fagus</taxon>
    </lineage>
</organism>
<proteinExistence type="predicted"/>
<protein>
    <submittedName>
        <fullName evidence="1">Uncharacterized protein</fullName>
    </submittedName>
</protein>
<evidence type="ECO:0000313" key="1">
    <source>
        <dbReference type="EMBL" id="SPD14708.1"/>
    </source>
</evidence>
<dbReference type="AlphaFoldDB" id="A0A2N9HRQ1"/>
<sequence>MGSPKVVDLERVGLFVARRRARQATTSTTATTTPRYRGLRLVWGSGGMGVAPICGLRRYEGCVSMLFAAVYCLHRLEQDWVVGLAICGYGSLWVKRAESNFERVTTSPIKEDGAKWLAIGARVVDAAARTLIWARFWTDQSFGLERVVRCQGVGAVVAVWG</sequence>
<accession>A0A2N9HRQ1</accession>
<gene>
    <name evidence="1" type="ORF">FSB_LOCUS42590</name>
</gene>